<dbReference type="Proteomes" id="UP001236014">
    <property type="component" value="Chromosome"/>
</dbReference>
<name>A0A9Y2IHK6_9PSEU</name>
<organism evidence="1 2">
    <name type="scientific">Amycolatopsis carbonis</name>
    <dbReference type="NCBI Taxonomy" id="715471"/>
    <lineage>
        <taxon>Bacteria</taxon>
        <taxon>Bacillati</taxon>
        <taxon>Actinomycetota</taxon>
        <taxon>Actinomycetes</taxon>
        <taxon>Pseudonocardiales</taxon>
        <taxon>Pseudonocardiaceae</taxon>
        <taxon>Amycolatopsis</taxon>
    </lineage>
</organism>
<dbReference type="AlphaFoldDB" id="A0A9Y2IHK6"/>
<dbReference type="KEGG" id="acab:QRX50_00920"/>
<gene>
    <name evidence="1" type="ORF">QRX50_00920</name>
</gene>
<protein>
    <submittedName>
        <fullName evidence="1">Type VII secretion target</fullName>
    </submittedName>
</protein>
<dbReference type="EMBL" id="CP127294">
    <property type="protein sequence ID" value="WIX79411.1"/>
    <property type="molecule type" value="Genomic_DNA"/>
</dbReference>
<evidence type="ECO:0000313" key="1">
    <source>
        <dbReference type="EMBL" id="WIX79411.1"/>
    </source>
</evidence>
<keyword evidence="2" id="KW-1185">Reference proteome</keyword>
<sequence length="105" mass="10885">MDGYTVEPDVLTTYASGLDDRGGKVTTAANRIQEVNGGDINAFGVVVGQVLGIPTRIALGVLHDQVNGAAKAITDQANNTRTAADQYRTTETNHAQAITTAGTPT</sequence>
<accession>A0A9Y2IHK6</accession>
<reference evidence="1 2" key="1">
    <citation type="submission" date="2023-06" db="EMBL/GenBank/DDBJ databases">
        <authorList>
            <person name="Oyuntsetseg B."/>
            <person name="Kim S.B."/>
        </authorList>
    </citation>
    <scope>NUCLEOTIDE SEQUENCE [LARGE SCALE GENOMIC DNA]</scope>
    <source>
        <strain evidence="1 2">2-15</strain>
    </source>
</reference>
<proteinExistence type="predicted"/>
<evidence type="ECO:0000313" key="2">
    <source>
        <dbReference type="Proteomes" id="UP001236014"/>
    </source>
</evidence>
<dbReference type="RefSeq" id="WP_285970100.1">
    <property type="nucleotide sequence ID" value="NZ_CP127294.1"/>
</dbReference>